<sequence length="205" mass="24027">MAPFLLTVSKEGPPESRNKRIIFTENIYNPIVKVTGWQNEREGHPKDNDPYRPFERNLHLATYNRLGCFPDEPLQSTTHAMLEDAIKYKNDYYIPNTNKYMVNYYAFHDTGPCEKAETQETPCSICVCNYETTMQASYAPPRPIIMQRVSFKTIPFEQYRKVKWATNYPLQSNTKFWDDILSEQICRTQIRNGAKNAPLKRINEL</sequence>
<evidence type="ECO:0000313" key="2">
    <source>
        <dbReference type="RefSeq" id="XP_018326858.1"/>
    </source>
</evidence>
<proteinExistence type="predicted"/>
<dbReference type="AlphaFoldDB" id="A0A1W4X3A4"/>
<dbReference type="OrthoDB" id="6610762at2759"/>
<dbReference type="Proteomes" id="UP000192223">
    <property type="component" value="Unplaced"/>
</dbReference>
<dbReference type="InterPro" id="IPR027905">
    <property type="entry name" value="CFAP95"/>
</dbReference>
<reference evidence="2" key="1">
    <citation type="submission" date="2025-08" db="UniProtKB">
        <authorList>
            <consortium name="RefSeq"/>
        </authorList>
    </citation>
    <scope>IDENTIFICATION</scope>
    <source>
        <tissue evidence="2">Entire body</tissue>
    </source>
</reference>
<dbReference type="KEGG" id="apln:108738113"/>
<protein>
    <submittedName>
        <fullName evidence="2">Uncharacterized protein LOC108738113 isoform X1</fullName>
    </submittedName>
</protein>
<keyword evidence="1" id="KW-1185">Reference proteome</keyword>
<name>A0A1W4X3A4_AGRPL</name>
<organism evidence="1 2">
    <name type="scientific">Agrilus planipennis</name>
    <name type="common">Emerald ash borer</name>
    <name type="synonym">Agrilus marcopoli</name>
    <dbReference type="NCBI Taxonomy" id="224129"/>
    <lineage>
        <taxon>Eukaryota</taxon>
        <taxon>Metazoa</taxon>
        <taxon>Ecdysozoa</taxon>
        <taxon>Arthropoda</taxon>
        <taxon>Hexapoda</taxon>
        <taxon>Insecta</taxon>
        <taxon>Pterygota</taxon>
        <taxon>Neoptera</taxon>
        <taxon>Endopterygota</taxon>
        <taxon>Coleoptera</taxon>
        <taxon>Polyphaga</taxon>
        <taxon>Elateriformia</taxon>
        <taxon>Buprestoidea</taxon>
        <taxon>Buprestidae</taxon>
        <taxon>Agrilinae</taxon>
        <taxon>Agrilus</taxon>
    </lineage>
</organism>
<dbReference type="GeneID" id="108738113"/>
<accession>A0A1W4X3A4</accession>
<dbReference type="InParanoid" id="A0A1W4X3A4"/>
<dbReference type="Pfam" id="PF15139">
    <property type="entry name" value="CFAP95"/>
    <property type="match status" value="1"/>
</dbReference>
<gene>
    <name evidence="2" type="primary">LOC108738113</name>
</gene>
<dbReference type="RefSeq" id="XP_018326858.1">
    <property type="nucleotide sequence ID" value="XM_018471356.2"/>
</dbReference>
<evidence type="ECO:0000313" key="1">
    <source>
        <dbReference type="Proteomes" id="UP000192223"/>
    </source>
</evidence>